<keyword evidence="2" id="KW-1185">Reference proteome</keyword>
<proteinExistence type="predicted"/>
<dbReference type="OrthoDB" id="8100317at2"/>
<sequence>MAEILLPALLTPLCPAGHLPLKGGDRTPTAGSANLCRLHVGQTHNGKRVTSTLLISPLEGKMSGRTEGGKPPQRLTNARFFAAGTLRP</sequence>
<evidence type="ECO:0008006" key="3">
    <source>
        <dbReference type="Google" id="ProtNLM"/>
    </source>
</evidence>
<evidence type="ECO:0000313" key="2">
    <source>
        <dbReference type="Proteomes" id="UP000298179"/>
    </source>
</evidence>
<comment type="caution">
    <text evidence="1">The sequence shown here is derived from an EMBL/GenBank/DDBJ whole genome shotgun (WGS) entry which is preliminary data.</text>
</comment>
<reference evidence="1 2" key="1">
    <citation type="submission" date="2019-03" db="EMBL/GenBank/DDBJ databases">
        <title>Jiella endophytica sp. nov., a novel endophytic bacterium isolated from root of Ficus microcarpa Linn. f.</title>
        <authorList>
            <person name="Tuo L."/>
        </authorList>
    </citation>
    <scope>NUCLEOTIDE SEQUENCE [LARGE SCALE GENOMIC DNA]</scope>
    <source>
        <strain evidence="1 2">CBS5Q-3</strain>
    </source>
</reference>
<dbReference type="AlphaFoldDB" id="A0A4Y8RNM8"/>
<name>A0A4Y8RNM8_9HYPH</name>
<dbReference type="EMBL" id="SOZD01000002">
    <property type="protein sequence ID" value="TFF24936.1"/>
    <property type="molecule type" value="Genomic_DNA"/>
</dbReference>
<organism evidence="1 2">
    <name type="scientific">Jiella endophytica</name>
    <dbReference type="NCBI Taxonomy" id="2558362"/>
    <lineage>
        <taxon>Bacteria</taxon>
        <taxon>Pseudomonadati</taxon>
        <taxon>Pseudomonadota</taxon>
        <taxon>Alphaproteobacteria</taxon>
        <taxon>Hyphomicrobiales</taxon>
        <taxon>Aurantimonadaceae</taxon>
        <taxon>Jiella</taxon>
    </lineage>
</organism>
<dbReference type="Proteomes" id="UP000298179">
    <property type="component" value="Unassembled WGS sequence"/>
</dbReference>
<evidence type="ECO:0000313" key="1">
    <source>
        <dbReference type="EMBL" id="TFF24936.1"/>
    </source>
</evidence>
<gene>
    <name evidence="1" type="ORF">E3C22_06000</name>
</gene>
<protein>
    <recommendedName>
        <fullName evidence="3">Lytic murein transglycosylase</fullName>
    </recommendedName>
</protein>
<accession>A0A4Y8RNM8</accession>